<feature type="transmembrane region" description="Helical" evidence="5">
    <location>
        <begin position="172"/>
        <end position="192"/>
    </location>
</feature>
<keyword evidence="5" id="KW-0949">S-adenosyl-L-methionine</keyword>
<evidence type="ECO:0000313" key="7">
    <source>
        <dbReference type="Proteomes" id="UP000053647"/>
    </source>
</evidence>
<keyword evidence="3 5" id="KW-1133">Transmembrane helix</keyword>
<dbReference type="OrthoDB" id="422086at2759"/>
<evidence type="ECO:0000256" key="1">
    <source>
        <dbReference type="ARBA" id="ARBA00004141"/>
    </source>
</evidence>
<comment type="catalytic activity">
    <reaction evidence="5">
        <text>[protein]-C-terminal S-[(2E,6E)-farnesyl]-L-cysteine + S-adenosyl-L-methionine = [protein]-C-terminal S-[(2E,6E)-farnesyl]-L-cysteine methyl ester + S-adenosyl-L-homocysteine</text>
        <dbReference type="Rhea" id="RHEA:21672"/>
        <dbReference type="Rhea" id="RHEA-COMP:12125"/>
        <dbReference type="Rhea" id="RHEA-COMP:12126"/>
        <dbReference type="ChEBI" id="CHEBI:57856"/>
        <dbReference type="ChEBI" id="CHEBI:59789"/>
        <dbReference type="ChEBI" id="CHEBI:90510"/>
        <dbReference type="ChEBI" id="CHEBI:90511"/>
        <dbReference type="EC" id="2.1.1.100"/>
    </reaction>
</comment>
<keyword evidence="5" id="KW-0808">Transferase</keyword>
<feature type="transmembrane region" description="Helical" evidence="5">
    <location>
        <begin position="212"/>
        <end position="229"/>
    </location>
</feature>
<reference evidence="7" key="2">
    <citation type="submission" date="2015-01" db="EMBL/GenBank/DDBJ databases">
        <title>Evolutionary Origins and Diversification of the Mycorrhizal Mutualists.</title>
        <authorList>
            <consortium name="DOE Joint Genome Institute"/>
            <consortium name="Mycorrhizal Genomics Consortium"/>
            <person name="Kohler A."/>
            <person name="Kuo A."/>
            <person name="Nagy L.G."/>
            <person name="Floudas D."/>
            <person name="Copeland A."/>
            <person name="Barry K.W."/>
            <person name="Cichocki N."/>
            <person name="Veneault-Fourrey C."/>
            <person name="LaButti K."/>
            <person name="Lindquist E.A."/>
            <person name="Lipzen A."/>
            <person name="Lundell T."/>
            <person name="Morin E."/>
            <person name="Murat C."/>
            <person name="Riley R."/>
            <person name="Ohm R."/>
            <person name="Sun H."/>
            <person name="Tunlid A."/>
            <person name="Henrissat B."/>
            <person name="Grigoriev I.V."/>
            <person name="Hibbett D.S."/>
            <person name="Martin F."/>
        </authorList>
    </citation>
    <scope>NUCLEOTIDE SEQUENCE [LARGE SCALE GENOMIC DNA]</scope>
    <source>
        <strain evidence="7">ATCC 200175</strain>
    </source>
</reference>
<evidence type="ECO:0000313" key="6">
    <source>
        <dbReference type="EMBL" id="KIJ07792.1"/>
    </source>
</evidence>
<evidence type="ECO:0000256" key="5">
    <source>
        <dbReference type="RuleBase" id="RU362022"/>
    </source>
</evidence>
<dbReference type="Proteomes" id="UP000053647">
    <property type="component" value="Unassembled WGS sequence"/>
</dbReference>
<comment type="similarity">
    <text evidence="5">Belongs to the class VI-like SAM-binding methyltransferase superfamily. Isoprenylcysteine carboxyl methyltransferase family.</text>
</comment>
<dbReference type="HOGENOM" id="CLU_065200_6_0_1"/>
<dbReference type="Pfam" id="PF04140">
    <property type="entry name" value="ICMT"/>
    <property type="match status" value="1"/>
</dbReference>
<keyword evidence="2 5" id="KW-0812">Transmembrane</keyword>
<name>A0A0C9TIK6_PAXIN</name>
<dbReference type="GO" id="GO:0005789">
    <property type="term" value="C:endoplasmic reticulum membrane"/>
    <property type="evidence" value="ECO:0007669"/>
    <property type="project" value="UniProtKB-SubCell"/>
</dbReference>
<evidence type="ECO:0000256" key="4">
    <source>
        <dbReference type="ARBA" id="ARBA00023136"/>
    </source>
</evidence>
<feature type="transmembrane region" description="Helical" evidence="5">
    <location>
        <begin position="110"/>
        <end position="134"/>
    </location>
</feature>
<keyword evidence="7" id="KW-1185">Reference proteome</keyword>
<evidence type="ECO:0000256" key="2">
    <source>
        <dbReference type="ARBA" id="ARBA00022692"/>
    </source>
</evidence>
<feature type="transmembrane region" description="Helical" evidence="5">
    <location>
        <begin position="20"/>
        <end position="37"/>
    </location>
</feature>
<dbReference type="AlphaFoldDB" id="A0A0C9TIK6"/>
<gene>
    <name evidence="6" type="ORF">PAXINDRAFT_120747</name>
</gene>
<feature type="transmembrane region" description="Helical" evidence="5">
    <location>
        <begin position="58"/>
        <end position="75"/>
    </location>
</feature>
<dbReference type="InterPro" id="IPR007269">
    <property type="entry name" value="ICMT_MeTrfase"/>
</dbReference>
<reference evidence="6 7" key="1">
    <citation type="submission" date="2014-06" db="EMBL/GenBank/DDBJ databases">
        <authorList>
            <consortium name="DOE Joint Genome Institute"/>
            <person name="Kuo A."/>
            <person name="Kohler A."/>
            <person name="Nagy L.G."/>
            <person name="Floudas D."/>
            <person name="Copeland A."/>
            <person name="Barry K.W."/>
            <person name="Cichocki N."/>
            <person name="Veneault-Fourrey C."/>
            <person name="LaButti K."/>
            <person name="Lindquist E.A."/>
            <person name="Lipzen A."/>
            <person name="Lundell T."/>
            <person name="Morin E."/>
            <person name="Murat C."/>
            <person name="Sun H."/>
            <person name="Tunlid A."/>
            <person name="Henrissat B."/>
            <person name="Grigoriev I.V."/>
            <person name="Hibbett D.S."/>
            <person name="Martin F."/>
            <person name="Nordberg H.P."/>
            <person name="Cantor M.N."/>
            <person name="Hua S.X."/>
        </authorList>
    </citation>
    <scope>NUCLEOTIDE SEQUENCE [LARGE SCALE GENOMIC DNA]</scope>
    <source>
        <strain evidence="6 7">ATCC 200175</strain>
    </source>
</reference>
<sequence length="263" mass="29545">MLRNNINTLPSPDNLPPTMAIVKLLLLLAMLSGQHYATTAPNARPPSGELRQQARWEVAILWLPILLKFLFWLWTLSESAVLIAATDYCPAGLSQSIVHYLVRSDDPQGALTHISSLTPTFLAGSVLSIIGSLLRTHCYRALGRMFTYELSIRKEHKLITSGVYAIVRHPSYTGAISIVLGFLLCGLSRHSWLVTCSPLFPDPSIETRMMNVLASTFISMFVGVVAMLVQRMNNEDVMLEKNFGEEWKSWARRVPCRLIPRMY</sequence>
<organism evidence="6 7">
    <name type="scientific">Paxillus involutus ATCC 200175</name>
    <dbReference type="NCBI Taxonomy" id="664439"/>
    <lineage>
        <taxon>Eukaryota</taxon>
        <taxon>Fungi</taxon>
        <taxon>Dikarya</taxon>
        <taxon>Basidiomycota</taxon>
        <taxon>Agaricomycotina</taxon>
        <taxon>Agaricomycetes</taxon>
        <taxon>Agaricomycetidae</taxon>
        <taxon>Boletales</taxon>
        <taxon>Paxilineae</taxon>
        <taxon>Paxillaceae</taxon>
        <taxon>Paxillus</taxon>
    </lineage>
</organism>
<dbReference type="PANTHER" id="PTHR12714:SF9">
    <property type="entry name" value="PROTEIN-S-ISOPRENYLCYSTEINE O-METHYLTRANSFERASE"/>
    <property type="match status" value="1"/>
</dbReference>
<keyword evidence="4 5" id="KW-0472">Membrane</keyword>
<dbReference type="EMBL" id="KN819784">
    <property type="protein sequence ID" value="KIJ07792.1"/>
    <property type="molecule type" value="Genomic_DNA"/>
</dbReference>
<dbReference type="EC" id="2.1.1.100" evidence="5"/>
<accession>A0A0C9TIK6</accession>
<dbReference type="GO" id="GO:0032259">
    <property type="term" value="P:methylation"/>
    <property type="evidence" value="ECO:0007669"/>
    <property type="project" value="UniProtKB-KW"/>
</dbReference>
<proteinExistence type="inferred from homology"/>
<dbReference type="PANTHER" id="PTHR12714">
    <property type="entry name" value="PROTEIN-S ISOPRENYLCYSTEINE O-METHYLTRANSFERASE"/>
    <property type="match status" value="1"/>
</dbReference>
<dbReference type="GO" id="GO:0004671">
    <property type="term" value="F:protein C-terminal S-isoprenylcysteine carboxyl O-methyltransferase activity"/>
    <property type="evidence" value="ECO:0007669"/>
    <property type="project" value="UniProtKB-EC"/>
</dbReference>
<keyword evidence="5" id="KW-0256">Endoplasmic reticulum</keyword>
<evidence type="ECO:0000256" key="3">
    <source>
        <dbReference type="ARBA" id="ARBA00022989"/>
    </source>
</evidence>
<dbReference type="Gene3D" id="1.20.120.1630">
    <property type="match status" value="1"/>
</dbReference>
<keyword evidence="5" id="KW-0489">Methyltransferase</keyword>
<comment type="subcellular location">
    <subcellularLocation>
        <location evidence="5">Endoplasmic reticulum membrane</location>
        <topology evidence="5">Multi-pass membrane protein</topology>
    </subcellularLocation>
    <subcellularLocation>
        <location evidence="1">Membrane</location>
        <topology evidence="1">Multi-pass membrane protein</topology>
    </subcellularLocation>
</comment>
<protein>
    <recommendedName>
        <fullName evidence="5">Protein-S-isoprenylcysteine O-methyltransferase</fullName>
        <ecNumber evidence="5">2.1.1.100</ecNumber>
    </recommendedName>
</protein>